<sequence length="428" mass="47893">MESKTCAEIDVEKCSQIAEGKTKQILEVPGTNLVVIRSKDQITAFNALRKHDLTGKAMLSNLTTCKVFQFLNSLGVRTHFVKQMSDKEFLAKRCVMIPLEWVARRVATGSFLKRNPSVKQGYRFNPPKIEIFYKDDEKGDPEWSKETLEESGLTASGIHIGKREIELMSHVTRTIFEVLETAWLAQGCSLIDMKVEFGVDPESGDIILADVIDNDSWRLWPGGDKRLQVDKQYYRDLPEVTPENLEQLKKNFSWVVEKLDKFVQAPCGRVVVVMGSASDYSFCKKIESHCKHYGIPCILRVSSAHKSTEETLKLISEYEGDHVSTVFIAVAGKSNGLGPVLAGNTCFPVINCPPKVEEVFSPNIWSSLSLPSGLGCCTVCSPEASVMCAASILALQDFTLKCRMKMKTLLNYISTMKQDKHLEEYGKV</sequence>
<evidence type="ECO:0000256" key="3">
    <source>
        <dbReference type="ARBA" id="ARBA00010478"/>
    </source>
</evidence>
<dbReference type="GO" id="GO:0005524">
    <property type="term" value="F:ATP binding"/>
    <property type="evidence" value="ECO:0007669"/>
    <property type="project" value="UniProtKB-KW"/>
</dbReference>
<evidence type="ECO:0000256" key="10">
    <source>
        <dbReference type="ARBA" id="ARBA00023239"/>
    </source>
</evidence>
<keyword evidence="6" id="KW-0547">Nucleotide-binding</keyword>
<dbReference type="PROSITE" id="PS01057">
    <property type="entry name" value="SAICAR_SYNTHETASE_1"/>
    <property type="match status" value="1"/>
</dbReference>
<evidence type="ECO:0000313" key="13">
    <source>
        <dbReference type="EMBL" id="VDP20697.1"/>
    </source>
</evidence>
<keyword evidence="10" id="KW-0456">Lyase</keyword>
<dbReference type="EMBL" id="UZAM01012221">
    <property type="protein sequence ID" value="VDP20697.1"/>
    <property type="molecule type" value="Genomic_DNA"/>
</dbReference>
<evidence type="ECO:0000313" key="14">
    <source>
        <dbReference type="Proteomes" id="UP000270296"/>
    </source>
</evidence>
<dbReference type="InterPro" id="IPR050089">
    <property type="entry name" value="SAICAR_synthetase"/>
</dbReference>
<keyword evidence="14" id="KW-1185">Reference proteome</keyword>
<reference evidence="13 14" key="2">
    <citation type="submission" date="2018-11" db="EMBL/GenBank/DDBJ databases">
        <authorList>
            <consortium name="Pathogen Informatics"/>
        </authorList>
    </citation>
    <scope>NUCLEOTIDE SEQUENCE [LARGE SCALE GENOMIC DNA]</scope>
</reference>
<dbReference type="SUPFAM" id="SSF56104">
    <property type="entry name" value="SAICAR synthase-like"/>
    <property type="match status" value="1"/>
</dbReference>
<dbReference type="Gene3D" id="3.40.50.1970">
    <property type="match status" value="1"/>
</dbReference>
<dbReference type="CDD" id="cd01416">
    <property type="entry name" value="SAICAR_synt_Ade5"/>
    <property type="match status" value="1"/>
</dbReference>
<protein>
    <submittedName>
        <fullName evidence="15">AIRC domain-containing protein</fullName>
    </submittedName>
</protein>
<dbReference type="InterPro" id="IPR018236">
    <property type="entry name" value="SAICAR_synthetase_CS"/>
</dbReference>
<evidence type="ECO:0000313" key="15">
    <source>
        <dbReference type="WBParaSite" id="SBAD_0000935301-mRNA-1"/>
    </source>
</evidence>
<dbReference type="Pfam" id="PF00731">
    <property type="entry name" value="AIRC"/>
    <property type="match status" value="1"/>
</dbReference>
<keyword evidence="11" id="KW-0511">Multifunctional enzyme</keyword>
<evidence type="ECO:0000256" key="2">
    <source>
        <dbReference type="ARBA" id="ARBA00004747"/>
    </source>
</evidence>
<dbReference type="FunFam" id="3.30.200.20:FF:000183">
    <property type="entry name" value="Probable multifunctional protein ADE2"/>
    <property type="match status" value="1"/>
</dbReference>
<dbReference type="GO" id="GO:0004639">
    <property type="term" value="F:phosphoribosylaminoimidazolesuccinocarboxamide synthase activity"/>
    <property type="evidence" value="ECO:0007669"/>
    <property type="project" value="InterPro"/>
</dbReference>
<dbReference type="SUPFAM" id="SSF52255">
    <property type="entry name" value="N5-CAIR mutase (phosphoribosylaminoimidazole carboxylase, PurE)"/>
    <property type="match status" value="1"/>
</dbReference>
<keyword evidence="8" id="KW-0210">Decarboxylase</keyword>
<dbReference type="Proteomes" id="UP000270296">
    <property type="component" value="Unassembled WGS sequence"/>
</dbReference>
<evidence type="ECO:0000256" key="8">
    <source>
        <dbReference type="ARBA" id="ARBA00022793"/>
    </source>
</evidence>
<evidence type="ECO:0000256" key="7">
    <source>
        <dbReference type="ARBA" id="ARBA00022755"/>
    </source>
</evidence>
<dbReference type="SMART" id="SM01001">
    <property type="entry name" value="AIRC"/>
    <property type="match status" value="1"/>
</dbReference>
<dbReference type="Pfam" id="PF01259">
    <property type="entry name" value="SAICAR_synt"/>
    <property type="match status" value="1"/>
</dbReference>
<proteinExistence type="inferred from homology"/>
<dbReference type="AlphaFoldDB" id="A0A183IZH9"/>
<evidence type="ECO:0000256" key="11">
    <source>
        <dbReference type="ARBA" id="ARBA00023268"/>
    </source>
</evidence>
<keyword evidence="5" id="KW-0436">Ligase</keyword>
<dbReference type="InterPro" id="IPR028923">
    <property type="entry name" value="SAICAR_synt/ADE2_N"/>
</dbReference>
<comment type="similarity">
    <text evidence="4">In the N-terminal section; belongs to the SAICAR synthetase family.</text>
</comment>
<dbReference type="Gene3D" id="3.30.200.20">
    <property type="entry name" value="Phosphorylase Kinase, domain 1"/>
    <property type="match status" value="1"/>
</dbReference>
<evidence type="ECO:0000256" key="5">
    <source>
        <dbReference type="ARBA" id="ARBA00022598"/>
    </source>
</evidence>
<comment type="similarity">
    <text evidence="3">In the C-terminal section; belongs to the AIR carboxylase family. Class II subfamily.</text>
</comment>
<reference evidence="15" key="1">
    <citation type="submission" date="2016-06" db="UniProtKB">
        <authorList>
            <consortium name="WormBaseParasite"/>
        </authorList>
    </citation>
    <scope>IDENTIFICATION</scope>
</reference>
<accession>A0A183IZH9</accession>
<feature type="domain" description="PurE" evidence="12">
    <location>
        <begin position="268"/>
        <end position="415"/>
    </location>
</feature>
<dbReference type="InterPro" id="IPR000031">
    <property type="entry name" value="PurE_dom"/>
</dbReference>
<dbReference type="OrthoDB" id="9991235at2759"/>
<evidence type="ECO:0000256" key="1">
    <source>
        <dbReference type="ARBA" id="ARBA00004672"/>
    </source>
</evidence>
<evidence type="ECO:0000259" key="12">
    <source>
        <dbReference type="SMART" id="SM01001"/>
    </source>
</evidence>
<evidence type="ECO:0000256" key="9">
    <source>
        <dbReference type="ARBA" id="ARBA00022840"/>
    </source>
</evidence>
<dbReference type="Gene3D" id="3.30.470.20">
    <property type="entry name" value="ATP-grasp fold, B domain"/>
    <property type="match status" value="1"/>
</dbReference>
<dbReference type="HAMAP" id="MF_00137">
    <property type="entry name" value="SAICAR_synth"/>
    <property type="match status" value="1"/>
</dbReference>
<comment type="pathway">
    <text evidence="1">Purine metabolism; IMP biosynthesis via de novo pathway; 5-amino-1-(5-phospho-D-ribosyl)imidazole-4-carboxamide from 5-amino-1-(5-phospho-D-ribosyl)imidazole-4-carboxylate: step 1/2.</text>
</comment>
<organism evidence="15">
    <name type="scientific">Soboliphyme baturini</name>
    <dbReference type="NCBI Taxonomy" id="241478"/>
    <lineage>
        <taxon>Eukaryota</taxon>
        <taxon>Metazoa</taxon>
        <taxon>Ecdysozoa</taxon>
        <taxon>Nematoda</taxon>
        <taxon>Enoplea</taxon>
        <taxon>Dorylaimia</taxon>
        <taxon>Dioctophymatida</taxon>
        <taxon>Dioctophymatoidea</taxon>
        <taxon>Soboliphymatidae</taxon>
        <taxon>Soboliphyme</taxon>
    </lineage>
</organism>
<dbReference type="GO" id="GO:0016831">
    <property type="term" value="F:carboxy-lyase activity"/>
    <property type="evidence" value="ECO:0007669"/>
    <property type="project" value="UniProtKB-KW"/>
</dbReference>
<name>A0A183IZH9_9BILA</name>
<dbReference type="FunFam" id="3.30.470.20:FF:000020">
    <property type="entry name" value="Probable multifunctional protein ADE2"/>
    <property type="match status" value="1"/>
</dbReference>
<dbReference type="PANTHER" id="PTHR43599:SF3">
    <property type="entry name" value="SI:DKEY-6E2.2"/>
    <property type="match status" value="1"/>
</dbReference>
<evidence type="ECO:0000256" key="4">
    <source>
        <dbReference type="ARBA" id="ARBA00011020"/>
    </source>
</evidence>
<keyword evidence="9" id="KW-0067">ATP-binding</keyword>
<comment type="pathway">
    <text evidence="2">Purine metabolism; IMP biosynthesis via de novo pathway; 5-amino-1-(5-phospho-D-ribosyl)imidazole-4-carboxylate from 5-amino-1-(5-phospho-D-ribosyl)imidazole (carboxylase route): step 1/1.</text>
</comment>
<gene>
    <name evidence="13" type="ORF">SBAD_LOCUS9027</name>
</gene>
<dbReference type="UniPathway" id="UPA00074">
    <property type="reaction ID" value="UER00130"/>
</dbReference>
<dbReference type="GO" id="GO:0006189">
    <property type="term" value="P:'de novo' IMP biosynthetic process"/>
    <property type="evidence" value="ECO:0007669"/>
    <property type="project" value="UniProtKB-UniPathway"/>
</dbReference>
<dbReference type="WBParaSite" id="SBAD_0000935301-mRNA-1">
    <property type="protein sequence ID" value="SBAD_0000935301-mRNA-1"/>
    <property type="gene ID" value="SBAD_0000935301"/>
</dbReference>
<evidence type="ECO:0000256" key="6">
    <source>
        <dbReference type="ARBA" id="ARBA00022741"/>
    </source>
</evidence>
<dbReference type="GO" id="GO:0005829">
    <property type="term" value="C:cytosol"/>
    <property type="evidence" value="ECO:0007669"/>
    <property type="project" value="TreeGrafter"/>
</dbReference>
<keyword evidence="7" id="KW-0658">Purine biosynthesis</keyword>
<dbReference type="PANTHER" id="PTHR43599">
    <property type="entry name" value="MULTIFUNCTIONAL PROTEIN ADE2"/>
    <property type="match status" value="1"/>
</dbReference>